<feature type="transmembrane region" description="Helical" evidence="6">
    <location>
        <begin position="131"/>
        <end position="150"/>
    </location>
</feature>
<keyword evidence="2" id="KW-0813">Transport</keyword>
<keyword evidence="3 6" id="KW-0812">Transmembrane</keyword>
<feature type="transmembrane region" description="Helical" evidence="6">
    <location>
        <begin position="42"/>
        <end position="60"/>
    </location>
</feature>
<comment type="caution">
    <text evidence="8">The sequence shown here is derived from an EMBL/GenBank/DDBJ whole genome shotgun (WGS) entry which is preliminary data.</text>
</comment>
<dbReference type="Pfam" id="PF07690">
    <property type="entry name" value="MFS_1"/>
    <property type="match status" value="1"/>
</dbReference>
<dbReference type="SUPFAM" id="SSF103473">
    <property type="entry name" value="MFS general substrate transporter"/>
    <property type="match status" value="1"/>
</dbReference>
<proteinExistence type="predicted"/>
<keyword evidence="5 6" id="KW-0472">Membrane</keyword>
<feature type="transmembrane region" description="Helical" evidence="6">
    <location>
        <begin position="72"/>
        <end position="89"/>
    </location>
</feature>
<accession>A0AAU9Q8N4</accession>
<dbReference type="InterPro" id="IPR011701">
    <property type="entry name" value="MFS"/>
</dbReference>
<dbReference type="PROSITE" id="PS50850">
    <property type="entry name" value="MFS"/>
    <property type="match status" value="1"/>
</dbReference>
<evidence type="ECO:0000313" key="8">
    <source>
        <dbReference type="EMBL" id="CAH1534422.1"/>
    </source>
</evidence>
<sequence length="386" mass="42772">MTDFRVMVFACLFLSIIQISMGLVFPALPTIAEDFDISLDNAQLLITAYLFGFGPSQFVYGPLSDALGRKNVVVAGLLISIFGLWLIIFKNEVLWWTLTGRFLQGLGMGCCLVLAAAIVRDRFRDYQLPAVFSQITIVISIVPMIAPLLGGMINEYIGWLGIFLVLVVYVIMVCVAVACCFQETMPRLRRIPKLKQVFKQYGLMLTSRYFMSFALLGWLNFSLLITMISVLSFIMQNQIGMTSDEYAIWALIPAFGPFIGAYISRRTLPVIGNKRLLSIAYCCHISSAIWLFCCPVGPFFLMFGLFLMVLGNGISGPCIQALVIKPYKKDAGAASAMVGGGEMIMAALFSQLLVFFGVNEVWHLSWVIGGCALIAFVVLSRPPWQL</sequence>
<dbReference type="InterPro" id="IPR036259">
    <property type="entry name" value="MFS_trans_sf"/>
</dbReference>
<comment type="subcellular location">
    <subcellularLocation>
        <location evidence="1">Membrane</location>
        <topology evidence="1">Multi-pass membrane protein</topology>
    </subcellularLocation>
</comment>
<dbReference type="PANTHER" id="PTHR23502:SF132">
    <property type="entry name" value="POLYAMINE TRANSPORTER 2-RELATED"/>
    <property type="match status" value="1"/>
</dbReference>
<dbReference type="CDD" id="cd17320">
    <property type="entry name" value="MFS_MdfA_MDR_like"/>
    <property type="match status" value="1"/>
</dbReference>
<dbReference type="RefSeq" id="WP_409931521.1">
    <property type="nucleotide sequence ID" value="NZ_CAKMTQ010000032.1"/>
</dbReference>
<evidence type="ECO:0000256" key="4">
    <source>
        <dbReference type="ARBA" id="ARBA00022989"/>
    </source>
</evidence>
<dbReference type="InterPro" id="IPR020846">
    <property type="entry name" value="MFS_dom"/>
</dbReference>
<feature type="transmembrane region" description="Helical" evidence="6">
    <location>
        <begin position="209"/>
        <end position="234"/>
    </location>
</feature>
<dbReference type="AlphaFoldDB" id="A0AAU9Q8N4"/>
<evidence type="ECO:0000259" key="7">
    <source>
        <dbReference type="PROSITE" id="PS50850"/>
    </source>
</evidence>
<dbReference type="PANTHER" id="PTHR23502">
    <property type="entry name" value="MAJOR FACILITATOR SUPERFAMILY"/>
    <property type="match status" value="1"/>
</dbReference>
<dbReference type="GO" id="GO:0005886">
    <property type="term" value="C:plasma membrane"/>
    <property type="evidence" value="ECO:0007669"/>
    <property type="project" value="TreeGrafter"/>
</dbReference>
<name>A0AAU9Q8N4_9VIBR</name>
<protein>
    <submittedName>
        <fullName evidence="8">Major facilitator transporter</fullName>
    </submittedName>
</protein>
<feature type="transmembrane region" description="Helical" evidence="6">
    <location>
        <begin position="101"/>
        <end position="119"/>
    </location>
</feature>
<evidence type="ECO:0000256" key="6">
    <source>
        <dbReference type="SAM" id="Phobius"/>
    </source>
</evidence>
<reference evidence="8" key="1">
    <citation type="submission" date="2022-01" db="EMBL/GenBank/DDBJ databases">
        <authorList>
            <person name="Lagorce A."/>
        </authorList>
    </citation>
    <scope>NUCLEOTIDE SEQUENCE</scope>
    <source>
        <strain evidence="8">Th15_F1_D04</strain>
    </source>
</reference>
<dbReference type="Gene3D" id="1.20.1720.10">
    <property type="entry name" value="Multidrug resistance protein D"/>
    <property type="match status" value="1"/>
</dbReference>
<feature type="transmembrane region" description="Helical" evidence="6">
    <location>
        <begin position="276"/>
        <end position="293"/>
    </location>
</feature>
<organism evidence="8 9">
    <name type="scientific">Vibrio owensii</name>
    <dbReference type="NCBI Taxonomy" id="696485"/>
    <lineage>
        <taxon>Bacteria</taxon>
        <taxon>Pseudomonadati</taxon>
        <taxon>Pseudomonadota</taxon>
        <taxon>Gammaproteobacteria</taxon>
        <taxon>Vibrionales</taxon>
        <taxon>Vibrionaceae</taxon>
        <taxon>Vibrio</taxon>
    </lineage>
</organism>
<feature type="transmembrane region" description="Helical" evidence="6">
    <location>
        <begin position="156"/>
        <end position="181"/>
    </location>
</feature>
<gene>
    <name evidence="8" type="ORF">THF1D04_380013</name>
</gene>
<dbReference type="GO" id="GO:0022857">
    <property type="term" value="F:transmembrane transporter activity"/>
    <property type="evidence" value="ECO:0007669"/>
    <property type="project" value="InterPro"/>
</dbReference>
<feature type="transmembrane region" description="Helical" evidence="6">
    <location>
        <begin position="336"/>
        <end position="356"/>
    </location>
</feature>
<evidence type="ECO:0000313" key="9">
    <source>
        <dbReference type="Proteomes" id="UP001295420"/>
    </source>
</evidence>
<evidence type="ECO:0000256" key="1">
    <source>
        <dbReference type="ARBA" id="ARBA00004141"/>
    </source>
</evidence>
<dbReference type="PRINTS" id="PR01036">
    <property type="entry name" value="TCRTETB"/>
</dbReference>
<evidence type="ECO:0000256" key="3">
    <source>
        <dbReference type="ARBA" id="ARBA00022692"/>
    </source>
</evidence>
<dbReference type="Proteomes" id="UP001295420">
    <property type="component" value="Unassembled WGS sequence"/>
</dbReference>
<evidence type="ECO:0000256" key="5">
    <source>
        <dbReference type="ARBA" id="ARBA00023136"/>
    </source>
</evidence>
<evidence type="ECO:0000256" key="2">
    <source>
        <dbReference type="ARBA" id="ARBA00022448"/>
    </source>
</evidence>
<feature type="transmembrane region" description="Helical" evidence="6">
    <location>
        <begin position="246"/>
        <end position="264"/>
    </location>
</feature>
<feature type="domain" description="Major facilitator superfamily (MFS) profile" evidence="7">
    <location>
        <begin position="6"/>
        <end position="386"/>
    </location>
</feature>
<feature type="transmembrane region" description="Helical" evidence="6">
    <location>
        <begin position="362"/>
        <end position="380"/>
    </location>
</feature>
<feature type="transmembrane region" description="Helical" evidence="6">
    <location>
        <begin position="299"/>
        <end position="324"/>
    </location>
</feature>
<dbReference type="EMBL" id="CAKMTQ010000032">
    <property type="protein sequence ID" value="CAH1534422.1"/>
    <property type="molecule type" value="Genomic_DNA"/>
</dbReference>
<keyword evidence="4 6" id="KW-1133">Transmembrane helix</keyword>